<feature type="compositionally biased region" description="Low complexity" evidence="2">
    <location>
        <begin position="287"/>
        <end position="304"/>
    </location>
</feature>
<evidence type="ECO:0000256" key="1">
    <source>
        <dbReference type="ARBA" id="ARBA00022786"/>
    </source>
</evidence>
<evidence type="ECO:0000256" key="2">
    <source>
        <dbReference type="SAM" id="MobiDB-lite"/>
    </source>
</evidence>
<dbReference type="InterPro" id="IPR051348">
    <property type="entry name" value="U-box_ubiquitin_ligases"/>
</dbReference>
<reference evidence="3" key="1">
    <citation type="journal article" date="2020" name="bioRxiv">
        <title>Comparative genomics of Chlamydomonas.</title>
        <authorList>
            <person name="Craig R.J."/>
            <person name="Hasan A.R."/>
            <person name="Ness R.W."/>
            <person name="Keightley P.D."/>
        </authorList>
    </citation>
    <scope>NUCLEOTIDE SEQUENCE</scope>
    <source>
        <strain evidence="3">SAG 7.73</strain>
    </source>
</reference>
<dbReference type="PANTHER" id="PTHR45647:SF139">
    <property type="entry name" value="OS02G0152300 PROTEIN"/>
    <property type="match status" value="1"/>
</dbReference>
<organism evidence="3 4">
    <name type="scientific">Chlamydomonas incerta</name>
    <dbReference type="NCBI Taxonomy" id="51695"/>
    <lineage>
        <taxon>Eukaryota</taxon>
        <taxon>Viridiplantae</taxon>
        <taxon>Chlorophyta</taxon>
        <taxon>core chlorophytes</taxon>
        <taxon>Chlorophyceae</taxon>
        <taxon>CS clade</taxon>
        <taxon>Chlamydomonadales</taxon>
        <taxon>Chlamydomonadaceae</taxon>
        <taxon>Chlamydomonas</taxon>
    </lineage>
</organism>
<dbReference type="AlphaFoldDB" id="A0A835SWW9"/>
<feature type="region of interest" description="Disordered" evidence="2">
    <location>
        <begin position="279"/>
        <end position="304"/>
    </location>
</feature>
<accession>A0A835SWW9</accession>
<dbReference type="Proteomes" id="UP000650467">
    <property type="component" value="Unassembled WGS sequence"/>
</dbReference>
<protein>
    <recommendedName>
        <fullName evidence="5">Protein kinase domain-containing protein</fullName>
    </recommendedName>
</protein>
<keyword evidence="4" id="KW-1185">Reference proteome</keyword>
<dbReference type="Gene3D" id="1.10.510.10">
    <property type="entry name" value="Transferase(Phosphotransferase) domain 1"/>
    <property type="match status" value="1"/>
</dbReference>
<sequence>MLYLQATDASDAGGLTHVDATARRLAALRHRHLLPLVGSCPDLPMLVYDLGPREEADFTVPLADIMQPPPAGFPATQLGWQARVKVCADVAAAIIFLQERTPPVFCGVPLDVGRVVVDMGTGDARLGFVGLGAFTSSGPVALGHEASPPPDVTSAREMEDVRALGVLLLRLLLGNVSGDADELVGWVRGVMQYERGDGGVGQALAGLALAGAARGGGGIEWPPEVTLFFAEMALRCASCSLQGGVPNLRFEVLPHLHQLRNHQRLPIAGACQPAILHSPHGQGGQAIQGQPQQAPTPQGRCWGD</sequence>
<dbReference type="EMBL" id="JAEHOC010000019">
    <property type="protein sequence ID" value="KAG2433261.1"/>
    <property type="molecule type" value="Genomic_DNA"/>
</dbReference>
<dbReference type="OrthoDB" id="1890790at2759"/>
<evidence type="ECO:0000313" key="3">
    <source>
        <dbReference type="EMBL" id="KAG2433261.1"/>
    </source>
</evidence>
<dbReference type="PANTHER" id="PTHR45647">
    <property type="entry name" value="OS02G0152300 PROTEIN"/>
    <property type="match status" value="1"/>
</dbReference>
<name>A0A835SWW9_CHLIN</name>
<evidence type="ECO:0000313" key="4">
    <source>
        <dbReference type="Proteomes" id="UP000650467"/>
    </source>
</evidence>
<keyword evidence="1" id="KW-0833">Ubl conjugation pathway</keyword>
<gene>
    <name evidence="3" type="ORF">HXX76_008329</name>
</gene>
<evidence type="ECO:0008006" key="5">
    <source>
        <dbReference type="Google" id="ProtNLM"/>
    </source>
</evidence>
<proteinExistence type="predicted"/>
<comment type="caution">
    <text evidence="3">The sequence shown here is derived from an EMBL/GenBank/DDBJ whole genome shotgun (WGS) entry which is preliminary data.</text>
</comment>